<feature type="transmembrane region" description="Helical" evidence="12">
    <location>
        <begin position="302"/>
        <end position="320"/>
    </location>
</feature>
<dbReference type="PANTHER" id="PTHR33529">
    <property type="entry name" value="SLR0882 PROTEIN-RELATED"/>
    <property type="match status" value="1"/>
</dbReference>
<keyword evidence="10 12" id="KW-0472">Membrane</keyword>
<comment type="subunit">
    <text evidence="11">Component of the lipopolysaccharide transport and assembly complex. The LptBFG transporter is composed of two ATP-binding proteins (LptB) and two transmembrane proteins (LptF and LptG).</text>
</comment>
<keyword evidence="14" id="KW-1185">Reference proteome</keyword>
<evidence type="ECO:0000313" key="13">
    <source>
        <dbReference type="EMBL" id="BAO44449.1"/>
    </source>
</evidence>
<accession>A0A7U6GIU9</accession>
<evidence type="ECO:0000313" key="14">
    <source>
        <dbReference type="Proteomes" id="UP000031631"/>
    </source>
</evidence>
<evidence type="ECO:0000256" key="1">
    <source>
        <dbReference type="ARBA" id="ARBA00002265"/>
    </source>
</evidence>
<proteinExistence type="inferred from homology"/>
<dbReference type="OrthoDB" id="9778062at2"/>
<dbReference type="PANTHER" id="PTHR33529:SF7">
    <property type="entry name" value="LIPOPOLYSACCHARIDE EXPORT SYSTEM PERMEASE PROTEIN LPTF"/>
    <property type="match status" value="1"/>
</dbReference>
<comment type="similarity">
    <text evidence="3">Belongs to the LptF/LptG family.</text>
</comment>
<dbReference type="Proteomes" id="UP000031631">
    <property type="component" value="Chromosome"/>
</dbReference>
<dbReference type="GO" id="GO:0015920">
    <property type="term" value="P:lipopolysaccharide transport"/>
    <property type="evidence" value="ECO:0007669"/>
    <property type="project" value="TreeGrafter"/>
</dbReference>
<evidence type="ECO:0000256" key="7">
    <source>
        <dbReference type="ARBA" id="ARBA00022519"/>
    </source>
</evidence>
<evidence type="ECO:0000256" key="3">
    <source>
        <dbReference type="ARBA" id="ARBA00007725"/>
    </source>
</evidence>
<sequence length="368" mass="40742">MLFSIIDRMLMREVFKTLLVIVSVLLLLILANSLVLLLGQVAAGSISMKVMGVLVGLKVIKLMGVILPPAFFFSILWGLGRMYRDSEMVALNCAGAGLSRLYRVFFLIAIPLALLVAVLVLVVVPQARVYADNLQQQEKKQFRIGGLKPGAFNEFNKGHFMIYVGQADEQGDGLRNVFVRYQLNGEPGILVARRARLEESDDNGGKYLLLEEGQRYQGVPGKTPFSIADFQRYAIRLPDVVADAAKVSTTALPTSVLMASGDIKLKAELQDRLSAPLSIFALMLLSVPLARSLPRQGVYGRLTFAVIIYAIYMNLLSLAGKWMSKGVTPEWMGIWWVPGLAVLLAVLIIRLDNLSYSPLWRHLKGRFT</sequence>
<dbReference type="KEGG" id="tbn:TBH_C1530"/>
<keyword evidence="5" id="KW-0813">Transport</keyword>
<keyword evidence="7" id="KW-0997">Cell inner membrane</keyword>
<evidence type="ECO:0000256" key="11">
    <source>
        <dbReference type="ARBA" id="ARBA00026081"/>
    </source>
</evidence>
<evidence type="ECO:0000256" key="2">
    <source>
        <dbReference type="ARBA" id="ARBA00004429"/>
    </source>
</evidence>
<feature type="transmembrane region" description="Helical" evidence="12">
    <location>
        <begin position="59"/>
        <end position="80"/>
    </location>
</feature>
<keyword evidence="6" id="KW-1003">Cell membrane</keyword>
<dbReference type="InterPro" id="IPR030922">
    <property type="entry name" value="LptF"/>
</dbReference>
<evidence type="ECO:0000256" key="12">
    <source>
        <dbReference type="SAM" id="Phobius"/>
    </source>
</evidence>
<dbReference type="NCBIfam" id="TIGR04407">
    <property type="entry name" value="LptF_YjgP"/>
    <property type="match status" value="1"/>
</dbReference>
<gene>
    <name evidence="13" type="ORF">TBH_C1530</name>
</gene>
<evidence type="ECO:0000256" key="5">
    <source>
        <dbReference type="ARBA" id="ARBA00022448"/>
    </source>
</evidence>
<feature type="transmembrane region" description="Helical" evidence="12">
    <location>
        <begin position="101"/>
        <end position="124"/>
    </location>
</feature>
<dbReference type="RefSeq" id="WP_041067275.1">
    <property type="nucleotide sequence ID" value="NZ_AP012273.1"/>
</dbReference>
<feature type="transmembrane region" description="Helical" evidence="12">
    <location>
        <begin position="332"/>
        <end position="351"/>
    </location>
</feature>
<evidence type="ECO:0000256" key="9">
    <source>
        <dbReference type="ARBA" id="ARBA00022989"/>
    </source>
</evidence>
<reference evidence="13 14" key="1">
    <citation type="journal article" date="2014" name="PLoS ONE">
        <title>Physiological and genomic features of a novel sulfur-oxidizing gammaproteobacterium belonging to a previously uncultivated symbiotic lineage isolated from a hydrothermal vent.</title>
        <authorList>
            <person name="Nunoura T."/>
            <person name="Takaki Y."/>
            <person name="Kazama H."/>
            <person name="Kakuta J."/>
            <person name="Shimamura S."/>
            <person name="Makita H."/>
            <person name="Hirai M."/>
            <person name="Miyazaki M."/>
            <person name="Takai K."/>
        </authorList>
    </citation>
    <scope>NUCLEOTIDE SEQUENCE [LARGE SCALE GENOMIC DNA]</scope>
    <source>
        <strain evidence="13 14">Hiromi1</strain>
    </source>
</reference>
<dbReference type="GO" id="GO:0043190">
    <property type="term" value="C:ATP-binding cassette (ABC) transporter complex"/>
    <property type="evidence" value="ECO:0007669"/>
    <property type="project" value="InterPro"/>
</dbReference>
<comment type="subcellular location">
    <subcellularLocation>
        <location evidence="2">Cell inner membrane</location>
        <topology evidence="2">Multi-pass membrane protein</topology>
    </subcellularLocation>
</comment>
<dbReference type="EMBL" id="AP012273">
    <property type="protein sequence ID" value="BAO44449.1"/>
    <property type="molecule type" value="Genomic_DNA"/>
</dbReference>
<comment type="function">
    <text evidence="1">Part of the ABC transporter complex LptBFG involved in the translocation of lipopolysaccharide (LPS) from the inner membrane to the outer membrane.</text>
</comment>
<evidence type="ECO:0000256" key="4">
    <source>
        <dbReference type="ARBA" id="ARBA00014213"/>
    </source>
</evidence>
<organism evidence="13 14">
    <name type="scientific">Thiolapillus brandeum</name>
    <dbReference type="NCBI Taxonomy" id="1076588"/>
    <lineage>
        <taxon>Bacteria</taxon>
        <taxon>Pseudomonadati</taxon>
        <taxon>Pseudomonadota</taxon>
        <taxon>Gammaproteobacteria</taxon>
        <taxon>Chromatiales</taxon>
        <taxon>Sedimenticolaceae</taxon>
        <taxon>Thiolapillus</taxon>
    </lineage>
</organism>
<dbReference type="InterPro" id="IPR005495">
    <property type="entry name" value="LptG/LptF_permease"/>
</dbReference>
<feature type="transmembrane region" description="Helical" evidence="12">
    <location>
        <begin position="273"/>
        <end position="290"/>
    </location>
</feature>
<name>A0A7U6GIU9_9GAMM</name>
<dbReference type="Pfam" id="PF03739">
    <property type="entry name" value="LptF_LptG"/>
    <property type="match status" value="1"/>
</dbReference>
<evidence type="ECO:0000256" key="6">
    <source>
        <dbReference type="ARBA" id="ARBA00022475"/>
    </source>
</evidence>
<evidence type="ECO:0000256" key="8">
    <source>
        <dbReference type="ARBA" id="ARBA00022692"/>
    </source>
</evidence>
<keyword evidence="8 12" id="KW-0812">Transmembrane</keyword>
<keyword evidence="9 12" id="KW-1133">Transmembrane helix</keyword>
<dbReference type="AlphaFoldDB" id="A0A7U6GIU9"/>
<evidence type="ECO:0000256" key="10">
    <source>
        <dbReference type="ARBA" id="ARBA00023136"/>
    </source>
</evidence>
<dbReference type="GO" id="GO:0055085">
    <property type="term" value="P:transmembrane transport"/>
    <property type="evidence" value="ECO:0007669"/>
    <property type="project" value="InterPro"/>
</dbReference>
<protein>
    <recommendedName>
        <fullName evidence="4">Lipopolysaccharide export system permease protein LptF</fullName>
    </recommendedName>
</protein>